<protein>
    <submittedName>
        <fullName evidence="2">DUF1659 domain-containing protein</fullName>
    </submittedName>
</protein>
<dbReference type="Proteomes" id="UP001387364">
    <property type="component" value="Plasmid unnamed2"/>
</dbReference>
<dbReference type="InterPro" id="IPR012454">
    <property type="entry name" value="DUF1659"/>
</dbReference>
<evidence type="ECO:0000313" key="2">
    <source>
        <dbReference type="EMBL" id="WXB95058.1"/>
    </source>
</evidence>
<gene>
    <name evidence="2" type="ORF">WDJ61_18960</name>
</gene>
<geneLocation type="plasmid" evidence="2 3">
    <name>unnamed2</name>
</geneLocation>
<feature type="domain" description="DUF1659" evidence="1">
    <location>
        <begin position="2"/>
        <end position="73"/>
    </location>
</feature>
<reference evidence="2 3" key="1">
    <citation type="submission" date="2024-02" db="EMBL/GenBank/DDBJ databases">
        <title>Seven novel Bacillus-like species.</title>
        <authorList>
            <person name="Liu G."/>
        </authorList>
    </citation>
    <scope>NUCLEOTIDE SEQUENCE [LARGE SCALE GENOMIC DNA]</scope>
    <source>
        <strain evidence="2 3">FJAT-52991</strain>
        <plasmid evidence="2 3">unnamed2</plasmid>
    </source>
</reference>
<keyword evidence="3" id="KW-1185">Reference proteome</keyword>
<name>A0ABZ2NBD6_9BACI</name>
<keyword evidence="2" id="KW-0614">Plasmid</keyword>
<proteinExistence type="predicted"/>
<dbReference type="EMBL" id="CP147406">
    <property type="protein sequence ID" value="WXB95058.1"/>
    <property type="molecule type" value="Genomic_DNA"/>
</dbReference>
<dbReference type="Pfam" id="PF07872">
    <property type="entry name" value="DUF1659"/>
    <property type="match status" value="1"/>
</dbReference>
<dbReference type="RefSeq" id="WP_338754948.1">
    <property type="nucleotide sequence ID" value="NZ_CP147406.1"/>
</dbReference>
<evidence type="ECO:0000313" key="3">
    <source>
        <dbReference type="Proteomes" id="UP001387364"/>
    </source>
</evidence>
<organism evidence="2 3">
    <name type="scientific">Bacillus kandeliae</name>
    <dbReference type="NCBI Taxonomy" id="3129297"/>
    <lineage>
        <taxon>Bacteria</taxon>
        <taxon>Bacillati</taxon>
        <taxon>Bacillota</taxon>
        <taxon>Bacilli</taxon>
        <taxon>Bacillales</taxon>
        <taxon>Bacillaceae</taxon>
        <taxon>Bacillus</taxon>
    </lineage>
</organism>
<accession>A0ABZ2NBD6</accession>
<sequence length="74" mass="7966">MAVIETPESKALIVEIFEGMDTKGKEIIKKHTFRNVALGASADSVHSAAEALTSLYMGAMNTINVVNTNELTKN</sequence>
<evidence type="ECO:0000259" key="1">
    <source>
        <dbReference type="Pfam" id="PF07872"/>
    </source>
</evidence>